<evidence type="ECO:0008006" key="2">
    <source>
        <dbReference type="Google" id="ProtNLM"/>
    </source>
</evidence>
<name>A0A382JEC1_9ZZZZ</name>
<sequence length="98" mass="11073">MSDVGTLDRQLLVTEPVRFCKKCVVSSQRPRIIFDDEGVCSACRYAEIKAGEIDWDERDTMFRDLLAKHRSKDGSYDCLVPSSGGKDSAKVAHELKYK</sequence>
<organism evidence="1">
    <name type="scientific">marine metagenome</name>
    <dbReference type="NCBI Taxonomy" id="408172"/>
    <lineage>
        <taxon>unclassified sequences</taxon>
        <taxon>metagenomes</taxon>
        <taxon>ecological metagenomes</taxon>
    </lineage>
</organism>
<gene>
    <name evidence="1" type="ORF">METZ01_LOCUS261915</name>
</gene>
<proteinExistence type="predicted"/>
<evidence type="ECO:0000313" key="1">
    <source>
        <dbReference type="EMBL" id="SVC09061.1"/>
    </source>
</evidence>
<feature type="non-terminal residue" evidence="1">
    <location>
        <position position="98"/>
    </location>
</feature>
<accession>A0A382JEC1</accession>
<dbReference type="SUPFAM" id="SSF52402">
    <property type="entry name" value="Adenine nucleotide alpha hydrolases-like"/>
    <property type="match status" value="1"/>
</dbReference>
<protein>
    <recommendedName>
        <fullName evidence="2">N-acetyl sugar amidotransferase</fullName>
    </recommendedName>
</protein>
<dbReference type="AlphaFoldDB" id="A0A382JEC1"/>
<dbReference type="EMBL" id="UINC01073007">
    <property type="protein sequence ID" value="SVC09061.1"/>
    <property type="molecule type" value="Genomic_DNA"/>
</dbReference>
<reference evidence="1" key="1">
    <citation type="submission" date="2018-05" db="EMBL/GenBank/DDBJ databases">
        <authorList>
            <person name="Lanie J.A."/>
            <person name="Ng W.-L."/>
            <person name="Kazmierczak K.M."/>
            <person name="Andrzejewski T.M."/>
            <person name="Davidsen T.M."/>
            <person name="Wayne K.J."/>
            <person name="Tettelin H."/>
            <person name="Glass J.I."/>
            <person name="Rusch D."/>
            <person name="Podicherti R."/>
            <person name="Tsui H.-C.T."/>
            <person name="Winkler M.E."/>
        </authorList>
    </citation>
    <scope>NUCLEOTIDE SEQUENCE</scope>
</reference>